<dbReference type="PANTHER" id="PTHR42781:SF4">
    <property type="entry name" value="SPERMIDINE_PUTRESCINE IMPORT ATP-BINDING PROTEIN POTA"/>
    <property type="match status" value="1"/>
</dbReference>
<evidence type="ECO:0000256" key="2">
    <source>
        <dbReference type="ARBA" id="ARBA00022741"/>
    </source>
</evidence>
<keyword evidence="6" id="KW-1185">Reference proteome</keyword>
<reference evidence="5" key="1">
    <citation type="submission" date="2022-03" db="EMBL/GenBank/DDBJ databases">
        <title>Draft Genome Sequence of Firmicute Strain S0AB, a Heterotrophic Iron/Sulfur-Oxidizing Extreme Acidophile.</title>
        <authorList>
            <person name="Vergara E."/>
            <person name="Pakostova E."/>
            <person name="Johnson D.B."/>
            <person name="Holmes D.S."/>
        </authorList>
    </citation>
    <scope>NUCLEOTIDE SEQUENCE</scope>
    <source>
        <strain evidence="5">S0AB</strain>
    </source>
</reference>
<keyword evidence="3 5" id="KW-0067">ATP-binding</keyword>
<keyword evidence="2" id="KW-0547">Nucleotide-binding</keyword>
<gene>
    <name evidence="5" type="primary">btuD_5</name>
    <name evidence="5" type="ORF">MM817_02206</name>
</gene>
<dbReference type="PANTHER" id="PTHR42781">
    <property type="entry name" value="SPERMIDINE/PUTRESCINE IMPORT ATP-BINDING PROTEIN POTA"/>
    <property type="match status" value="1"/>
</dbReference>
<dbReference type="SUPFAM" id="SSF52540">
    <property type="entry name" value="P-loop containing nucleoside triphosphate hydrolases"/>
    <property type="match status" value="1"/>
</dbReference>
<evidence type="ECO:0000256" key="1">
    <source>
        <dbReference type="ARBA" id="ARBA00022448"/>
    </source>
</evidence>
<evidence type="ECO:0000256" key="3">
    <source>
        <dbReference type="ARBA" id="ARBA00022840"/>
    </source>
</evidence>
<name>A0A9X1V9U0_9BACL</name>
<proteinExistence type="predicted"/>
<dbReference type="InterPro" id="IPR027417">
    <property type="entry name" value="P-loop_NTPase"/>
</dbReference>
<dbReference type="RefSeq" id="WP_241714873.1">
    <property type="nucleotide sequence ID" value="NZ_JALBUF010000007.1"/>
</dbReference>
<dbReference type="Pfam" id="PF00005">
    <property type="entry name" value="ABC_tran"/>
    <property type="match status" value="1"/>
</dbReference>
<dbReference type="InterPro" id="IPR050093">
    <property type="entry name" value="ABC_SmlMolc_Importer"/>
</dbReference>
<dbReference type="PROSITE" id="PS50893">
    <property type="entry name" value="ABC_TRANSPORTER_2"/>
    <property type="match status" value="1"/>
</dbReference>
<organism evidence="5 6">
    <name type="scientific">Sulfoacidibacillus ferrooxidans</name>
    <dbReference type="NCBI Taxonomy" id="2005001"/>
    <lineage>
        <taxon>Bacteria</taxon>
        <taxon>Bacillati</taxon>
        <taxon>Bacillota</taxon>
        <taxon>Bacilli</taxon>
        <taxon>Bacillales</taxon>
        <taxon>Alicyclobacillaceae</taxon>
        <taxon>Sulfoacidibacillus</taxon>
    </lineage>
</organism>
<feature type="domain" description="ABC transporter" evidence="4">
    <location>
        <begin position="1"/>
        <end position="231"/>
    </location>
</feature>
<dbReference type="EMBL" id="JALBUF010000007">
    <property type="protein sequence ID" value="MCI0183914.1"/>
    <property type="molecule type" value="Genomic_DNA"/>
</dbReference>
<protein>
    <submittedName>
        <fullName evidence="5">Vitamin B12 import ATP-binding protein BtuD</fullName>
    </submittedName>
</protein>
<dbReference type="SMART" id="SM00382">
    <property type="entry name" value="AAA"/>
    <property type="match status" value="1"/>
</dbReference>
<evidence type="ECO:0000313" key="6">
    <source>
        <dbReference type="Proteomes" id="UP001139263"/>
    </source>
</evidence>
<dbReference type="GO" id="GO:0016887">
    <property type="term" value="F:ATP hydrolysis activity"/>
    <property type="evidence" value="ECO:0007669"/>
    <property type="project" value="InterPro"/>
</dbReference>
<sequence>MLQIDIELQRSSFTIEVHLRLPLGGIYGLFGPSAAGKSSILNAMAGFETEAKGIITLEDQIYMDTFSKTPNHLPPWERQIGYVEQTANLFPHLTVFQNIFFSVQSKPTKWHEELIDRLSLRPYLLARPAVLSGGLAQRVALARALARRPKLLLLDEPLSALDFEARSELQDVILTIQHEVKCTTLLVTHQLDEAQKMCDQIGIMDRGHVLQIGTPAELMDHPSSPRVAQLLGYDQFLHIKNGNSPSNHIAVHPDHVVLGSFPSQGICLDGHVLSLSLHGGKRRIVVSLIQHTASITATLAPTQSVNVGQAVVITVIHPPQFVLDRVQ</sequence>
<dbReference type="InterPro" id="IPR003439">
    <property type="entry name" value="ABC_transporter-like_ATP-bd"/>
</dbReference>
<dbReference type="GO" id="GO:0005524">
    <property type="term" value="F:ATP binding"/>
    <property type="evidence" value="ECO:0007669"/>
    <property type="project" value="UniProtKB-KW"/>
</dbReference>
<dbReference type="AlphaFoldDB" id="A0A9X1V9U0"/>
<evidence type="ECO:0000259" key="4">
    <source>
        <dbReference type="PROSITE" id="PS50893"/>
    </source>
</evidence>
<dbReference type="Proteomes" id="UP001139263">
    <property type="component" value="Unassembled WGS sequence"/>
</dbReference>
<keyword evidence="1" id="KW-0813">Transport</keyword>
<dbReference type="Gene3D" id="3.40.50.300">
    <property type="entry name" value="P-loop containing nucleotide triphosphate hydrolases"/>
    <property type="match status" value="1"/>
</dbReference>
<dbReference type="InterPro" id="IPR003593">
    <property type="entry name" value="AAA+_ATPase"/>
</dbReference>
<accession>A0A9X1V9U0</accession>
<comment type="caution">
    <text evidence="5">The sequence shown here is derived from an EMBL/GenBank/DDBJ whole genome shotgun (WGS) entry which is preliminary data.</text>
</comment>
<evidence type="ECO:0000313" key="5">
    <source>
        <dbReference type="EMBL" id="MCI0183914.1"/>
    </source>
</evidence>